<dbReference type="Proteomes" id="UP000688137">
    <property type="component" value="Unassembled WGS sequence"/>
</dbReference>
<gene>
    <name evidence="2" type="ORF">PPRIM_AZ9-3.1.T0080481</name>
</gene>
<name>A0A8S1JQQ8_PARPR</name>
<keyword evidence="3" id="KW-1185">Reference proteome</keyword>
<evidence type="ECO:0000313" key="3">
    <source>
        <dbReference type="Proteomes" id="UP000688137"/>
    </source>
</evidence>
<keyword evidence="1" id="KW-0175">Coiled coil</keyword>
<evidence type="ECO:0000313" key="2">
    <source>
        <dbReference type="EMBL" id="CAD8044912.1"/>
    </source>
</evidence>
<reference evidence="2" key="1">
    <citation type="submission" date="2021-01" db="EMBL/GenBank/DDBJ databases">
        <authorList>
            <consortium name="Genoscope - CEA"/>
            <person name="William W."/>
        </authorList>
    </citation>
    <scope>NUCLEOTIDE SEQUENCE</scope>
</reference>
<evidence type="ECO:0000256" key="1">
    <source>
        <dbReference type="SAM" id="Coils"/>
    </source>
</evidence>
<accession>A0A8S1JQQ8</accession>
<dbReference type="EMBL" id="CAJJDM010000004">
    <property type="protein sequence ID" value="CAD8044912.1"/>
    <property type="molecule type" value="Genomic_DNA"/>
</dbReference>
<dbReference type="AlphaFoldDB" id="A0A8S1JQQ8"/>
<comment type="caution">
    <text evidence="2">The sequence shown here is derived from an EMBL/GenBank/DDBJ whole genome shotgun (WGS) entry which is preliminary data.</text>
</comment>
<sequence length="144" mass="17599">MKLKKYLDPKQPVKSSDFKTMPKYFQVGTYVDGMDYYNIKKKKKIKVIELTNFQNMIKRNKLQKIHFRRFNKDNKESVKQIQNQENQKEQQNLQEEKINDDQLMFCGYPIFMQLNNQYFLIQKSIRELLSLRLLFNKKLVFVMK</sequence>
<protein>
    <submittedName>
        <fullName evidence="2">Uncharacterized protein</fullName>
    </submittedName>
</protein>
<organism evidence="2 3">
    <name type="scientific">Paramecium primaurelia</name>
    <dbReference type="NCBI Taxonomy" id="5886"/>
    <lineage>
        <taxon>Eukaryota</taxon>
        <taxon>Sar</taxon>
        <taxon>Alveolata</taxon>
        <taxon>Ciliophora</taxon>
        <taxon>Intramacronucleata</taxon>
        <taxon>Oligohymenophorea</taxon>
        <taxon>Peniculida</taxon>
        <taxon>Parameciidae</taxon>
        <taxon>Paramecium</taxon>
    </lineage>
</organism>
<proteinExistence type="predicted"/>
<feature type="coiled-coil region" evidence="1">
    <location>
        <begin position="67"/>
        <end position="101"/>
    </location>
</feature>